<feature type="transmembrane region" description="Helical" evidence="1">
    <location>
        <begin position="189"/>
        <end position="209"/>
    </location>
</feature>
<accession>A0A554X3T1</accession>
<organism evidence="2 3">
    <name type="scientific">Tepidimonas taiwanensis</name>
    <dbReference type="NCBI Taxonomy" id="307486"/>
    <lineage>
        <taxon>Bacteria</taxon>
        <taxon>Pseudomonadati</taxon>
        <taxon>Pseudomonadota</taxon>
        <taxon>Betaproteobacteria</taxon>
        <taxon>Burkholderiales</taxon>
        <taxon>Tepidimonas</taxon>
    </lineage>
</organism>
<sequence length="210" mass="21902">MPEDHTHPSRRSVRRPPTTRVTALLLGLAAIPGYAHTGHGTSSWFEGLVHPFGLDHMLAMIAVGTWSVFALPPQRAWWGPAAFMLALIIGAITGWSVGVPGWLEHAVALSVVVFGLMLMAAQRRWPVPLGMGLIAAGAALHGLAHGAETPESGFAGYAAGFLLTTLALHMSGVTAGLSLRRWAAARARWLLAAAGGATGLAGLVLMGRLA</sequence>
<feature type="transmembrane region" description="Helical" evidence="1">
    <location>
        <begin position="76"/>
        <end position="96"/>
    </location>
</feature>
<dbReference type="OrthoDB" id="9808192at2"/>
<keyword evidence="1" id="KW-0812">Transmembrane</keyword>
<evidence type="ECO:0000256" key="1">
    <source>
        <dbReference type="SAM" id="Phobius"/>
    </source>
</evidence>
<feature type="transmembrane region" description="Helical" evidence="1">
    <location>
        <begin position="127"/>
        <end position="144"/>
    </location>
</feature>
<feature type="transmembrane region" description="Helical" evidence="1">
    <location>
        <begin position="102"/>
        <end position="120"/>
    </location>
</feature>
<dbReference type="AlphaFoldDB" id="A0A554X3T1"/>
<dbReference type="InterPro" id="IPR007038">
    <property type="entry name" value="HupE_UreJ"/>
</dbReference>
<dbReference type="PIRSF" id="PIRSF016919">
    <property type="entry name" value="HupE_UreJ"/>
    <property type="match status" value="1"/>
</dbReference>
<comment type="caution">
    <text evidence="2">The sequence shown here is derived from an EMBL/GenBank/DDBJ whole genome shotgun (WGS) entry which is preliminary data.</text>
</comment>
<keyword evidence="1" id="KW-1133">Transmembrane helix</keyword>
<keyword evidence="3" id="KW-1185">Reference proteome</keyword>
<dbReference type="STRING" id="307486.GCA_000807215_01648"/>
<feature type="transmembrane region" description="Helical" evidence="1">
    <location>
        <begin position="51"/>
        <end position="69"/>
    </location>
</feature>
<reference evidence="2 3" key="1">
    <citation type="submission" date="2019-07" db="EMBL/GenBank/DDBJ databases">
        <title>Tepidimonas taiwanensis I1-1 draft genome.</title>
        <authorList>
            <person name="Da Costa M.S."/>
            <person name="Froufe H.J.C."/>
            <person name="Egas C."/>
            <person name="Albuquerque L."/>
        </authorList>
    </citation>
    <scope>NUCLEOTIDE SEQUENCE [LARGE SCALE GENOMIC DNA]</scope>
    <source>
        <strain evidence="2 3">I1-1</strain>
    </source>
</reference>
<protein>
    <submittedName>
        <fullName evidence="2">HupE / UreJ protein</fullName>
    </submittedName>
</protein>
<gene>
    <name evidence="2" type="ORF">Ttaiw_01896</name>
</gene>
<dbReference type="Proteomes" id="UP000317763">
    <property type="component" value="Unassembled WGS sequence"/>
</dbReference>
<dbReference type="EMBL" id="VJOM01000022">
    <property type="protein sequence ID" value="TSE30501.1"/>
    <property type="molecule type" value="Genomic_DNA"/>
</dbReference>
<dbReference type="Pfam" id="PF04955">
    <property type="entry name" value="HupE_UreJ"/>
    <property type="match status" value="1"/>
</dbReference>
<dbReference type="RefSeq" id="WP_143898143.1">
    <property type="nucleotide sequence ID" value="NZ_CP083911.1"/>
</dbReference>
<feature type="transmembrane region" description="Helical" evidence="1">
    <location>
        <begin position="156"/>
        <end position="177"/>
    </location>
</feature>
<evidence type="ECO:0000313" key="3">
    <source>
        <dbReference type="Proteomes" id="UP000317763"/>
    </source>
</evidence>
<keyword evidence="1" id="KW-0472">Membrane</keyword>
<name>A0A554X3T1_9BURK</name>
<proteinExistence type="predicted"/>
<evidence type="ECO:0000313" key="2">
    <source>
        <dbReference type="EMBL" id="TSE30501.1"/>
    </source>
</evidence>